<sequence>MKNFHAIIFFLEISILDLLEVGGISVDGRMMARIQAWGSNQYGQLGYDGLDSLIPTSPKIIHNLEPGSIRQLALGGGHSLALDTEGIVWSWGWNAKGQLGRNSHDTESCDALPVGGLPSCHIVSAGHEESFAIDDSHCLWAFGKGRSVAYKVTEHLGLGEEGFQDADGGVFHAAAATIDGSCIFWGKHAVIPDEDAAVRQIGGDTIRWKPPDGSKVVQVACGWKHTVMLDNLGRVWGVGSNKHGQLGRHIERSIPFPKLIGDLNFKEVSKIDAGWSHTVVLYLDHTLSAIGRNNFGQCSAFEGCWDDMCAGSEMVLACRGSKLFAAGWNEHGNLGTGDTENRFCPTQVPVILYSSKLFCAGGGHCAAVTTNQSFTQ</sequence>
<organism evidence="4">
    <name type="scientific">Hanusia phi</name>
    <dbReference type="NCBI Taxonomy" id="3032"/>
    <lineage>
        <taxon>Eukaryota</taxon>
        <taxon>Cryptophyceae</taxon>
        <taxon>Pyrenomonadales</taxon>
        <taxon>Geminigeraceae</taxon>
        <taxon>Hanusia</taxon>
    </lineage>
</organism>
<dbReference type="InterPro" id="IPR051210">
    <property type="entry name" value="Ub_ligase/GEF_domain"/>
</dbReference>
<protein>
    <submittedName>
        <fullName evidence="4">Uncharacterized protein</fullName>
    </submittedName>
</protein>
<dbReference type="InterPro" id="IPR009091">
    <property type="entry name" value="RCC1/BLIP-II"/>
</dbReference>
<accession>A0A7S0HWE9</accession>
<feature type="repeat" description="RCC1" evidence="2">
    <location>
        <begin position="86"/>
        <end position="136"/>
    </location>
</feature>
<feature type="repeat" description="RCC1" evidence="2">
    <location>
        <begin position="321"/>
        <end position="371"/>
    </location>
</feature>
<evidence type="ECO:0000313" key="4">
    <source>
        <dbReference type="EMBL" id="CAD8504035.1"/>
    </source>
</evidence>
<feature type="repeat" description="RCC1" evidence="2">
    <location>
        <begin position="233"/>
        <end position="284"/>
    </location>
</feature>
<proteinExistence type="predicted"/>
<dbReference type="Pfam" id="PF00415">
    <property type="entry name" value="RCC1"/>
    <property type="match status" value="2"/>
</dbReference>
<dbReference type="PANTHER" id="PTHR22870:SF466">
    <property type="entry name" value="ANKYRIN REPEAT-CONTAINING PROTEIN"/>
    <property type="match status" value="1"/>
</dbReference>
<reference evidence="4" key="1">
    <citation type="submission" date="2021-01" db="EMBL/GenBank/DDBJ databases">
        <authorList>
            <person name="Corre E."/>
            <person name="Pelletier E."/>
            <person name="Niang G."/>
            <person name="Scheremetjew M."/>
            <person name="Finn R."/>
            <person name="Kale V."/>
            <person name="Holt S."/>
            <person name="Cochrane G."/>
            <person name="Meng A."/>
            <person name="Brown T."/>
            <person name="Cohen L."/>
        </authorList>
    </citation>
    <scope>NUCLEOTIDE SEQUENCE</scope>
    <source>
        <strain evidence="4">CCMP325</strain>
    </source>
</reference>
<name>A0A7S0HWE9_9CRYP</name>
<dbReference type="SUPFAM" id="SSF50985">
    <property type="entry name" value="RCC1/BLIP-II"/>
    <property type="match status" value="1"/>
</dbReference>
<dbReference type="InterPro" id="IPR000408">
    <property type="entry name" value="Reg_chr_condens"/>
</dbReference>
<feature type="signal peptide" evidence="3">
    <location>
        <begin position="1"/>
        <end position="23"/>
    </location>
</feature>
<dbReference type="Gene3D" id="2.130.10.30">
    <property type="entry name" value="Regulator of chromosome condensation 1/beta-lactamase-inhibitor protein II"/>
    <property type="match status" value="3"/>
</dbReference>
<evidence type="ECO:0000256" key="3">
    <source>
        <dbReference type="SAM" id="SignalP"/>
    </source>
</evidence>
<dbReference type="EMBL" id="HBEO01031419">
    <property type="protein sequence ID" value="CAD8504035.1"/>
    <property type="molecule type" value="Transcribed_RNA"/>
</dbReference>
<dbReference type="PROSITE" id="PS50012">
    <property type="entry name" value="RCC1_3"/>
    <property type="match status" value="4"/>
</dbReference>
<evidence type="ECO:0000256" key="1">
    <source>
        <dbReference type="ARBA" id="ARBA00022737"/>
    </source>
</evidence>
<dbReference type="PANTHER" id="PTHR22870">
    <property type="entry name" value="REGULATOR OF CHROMOSOME CONDENSATION"/>
    <property type="match status" value="1"/>
</dbReference>
<dbReference type="AlphaFoldDB" id="A0A7S0HWE9"/>
<evidence type="ECO:0000256" key="2">
    <source>
        <dbReference type="PROSITE-ProRule" id="PRU00235"/>
    </source>
</evidence>
<keyword evidence="1" id="KW-0677">Repeat</keyword>
<gene>
    <name evidence="4" type="ORF">HPHI1048_LOCUS21303</name>
</gene>
<dbReference type="Pfam" id="PF13540">
    <property type="entry name" value="RCC1_2"/>
    <property type="match status" value="1"/>
</dbReference>
<keyword evidence="3" id="KW-0732">Signal</keyword>
<feature type="chain" id="PRO_5031429009" evidence="3">
    <location>
        <begin position="24"/>
        <end position="376"/>
    </location>
</feature>
<feature type="repeat" description="RCC1" evidence="2">
    <location>
        <begin position="32"/>
        <end position="85"/>
    </location>
</feature>
<dbReference type="PRINTS" id="PR00633">
    <property type="entry name" value="RCCNDNSATION"/>
</dbReference>
<dbReference type="PROSITE" id="PS00626">
    <property type="entry name" value="RCC1_2"/>
    <property type="match status" value="1"/>
</dbReference>